<dbReference type="EMBL" id="QXGC01000780">
    <property type="protein sequence ID" value="KAE9221252.1"/>
    <property type="molecule type" value="Genomic_DNA"/>
</dbReference>
<evidence type="ECO:0000313" key="2">
    <source>
        <dbReference type="Proteomes" id="UP000476176"/>
    </source>
</evidence>
<comment type="caution">
    <text evidence="1">The sequence shown here is derived from an EMBL/GenBank/DDBJ whole genome shotgun (WGS) entry which is preliminary data.</text>
</comment>
<proteinExistence type="predicted"/>
<reference evidence="1 2" key="1">
    <citation type="submission" date="2018-09" db="EMBL/GenBank/DDBJ databases">
        <title>Genomic investigation of the strawberry pathogen Phytophthora fragariae indicates pathogenicity is determined by transcriptional variation in three key races.</title>
        <authorList>
            <person name="Adams T.M."/>
            <person name="Armitage A.D."/>
            <person name="Sobczyk M.K."/>
            <person name="Bates H.J."/>
            <person name="Dunwell J.M."/>
            <person name="Nellist C.F."/>
            <person name="Harrison R.J."/>
        </authorList>
    </citation>
    <scope>NUCLEOTIDE SEQUENCE [LARGE SCALE GENOMIC DNA]</scope>
    <source>
        <strain evidence="1 2">BC-23</strain>
    </source>
</reference>
<organism evidence="1 2">
    <name type="scientific">Phytophthora fragariae</name>
    <dbReference type="NCBI Taxonomy" id="53985"/>
    <lineage>
        <taxon>Eukaryota</taxon>
        <taxon>Sar</taxon>
        <taxon>Stramenopiles</taxon>
        <taxon>Oomycota</taxon>
        <taxon>Peronosporomycetes</taxon>
        <taxon>Peronosporales</taxon>
        <taxon>Peronosporaceae</taxon>
        <taxon>Phytophthora</taxon>
    </lineage>
</organism>
<accession>A0A6G0NT46</accession>
<dbReference type="Proteomes" id="UP000476176">
    <property type="component" value="Unassembled WGS sequence"/>
</dbReference>
<name>A0A6G0NT46_9STRA</name>
<evidence type="ECO:0000313" key="1">
    <source>
        <dbReference type="EMBL" id="KAE9221252.1"/>
    </source>
</evidence>
<protein>
    <submittedName>
        <fullName evidence="1">Uncharacterized protein</fullName>
    </submittedName>
</protein>
<dbReference type="AlphaFoldDB" id="A0A6G0NT46"/>
<sequence>MASYPTSRFRQRTRMDKSSFERVVNKIKDNPVFYNDSPCPQAPVWMQLAVALDRFGNYGSGASLSRSQELWGIGKGTVDDYTDRVVNALLPLRASPAAGLKDGFILKVARLELVWVLMLAPVGRNEGFNFSRLYLLATWS</sequence>
<gene>
    <name evidence="1" type="ORF">PF004_g13096</name>
</gene>